<evidence type="ECO:0000313" key="11">
    <source>
        <dbReference type="EMBL" id="NKY98407.1"/>
    </source>
</evidence>
<protein>
    <submittedName>
        <fullName evidence="11">ABC transporter ATP-binding protein</fullName>
    </submittedName>
</protein>
<dbReference type="Proteomes" id="UP000553209">
    <property type="component" value="Unassembled WGS sequence"/>
</dbReference>
<evidence type="ECO:0000256" key="6">
    <source>
        <dbReference type="ARBA" id="ARBA00022967"/>
    </source>
</evidence>
<evidence type="ECO:0000313" key="12">
    <source>
        <dbReference type="Proteomes" id="UP000553209"/>
    </source>
</evidence>
<keyword evidence="2" id="KW-0813">Transport</keyword>
<dbReference type="AlphaFoldDB" id="A0A7X6RQM9"/>
<name>A0A7X6RQM9_9ACTN</name>
<dbReference type="PROSITE" id="PS00211">
    <property type="entry name" value="ABC_TRANSPORTER_1"/>
    <property type="match status" value="1"/>
</dbReference>
<dbReference type="GO" id="GO:0016887">
    <property type="term" value="F:ATP hydrolysis activity"/>
    <property type="evidence" value="ECO:0007669"/>
    <property type="project" value="InterPro"/>
</dbReference>
<organism evidence="11 12">
    <name type="scientific">Nocardiopsis alborubida</name>
    <dbReference type="NCBI Taxonomy" id="146802"/>
    <lineage>
        <taxon>Bacteria</taxon>
        <taxon>Bacillati</taxon>
        <taxon>Actinomycetota</taxon>
        <taxon>Actinomycetes</taxon>
        <taxon>Streptosporangiales</taxon>
        <taxon>Nocardiopsidaceae</taxon>
        <taxon>Nocardiopsis</taxon>
    </lineage>
</organism>
<dbReference type="PANTHER" id="PTHR42711:SF16">
    <property type="entry name" value="ABC TRANSPORTER ATP-BINDING PROTEIN"/>
    <property type="match status" value="1"/>
</dbReference>
<dbReference type="InterPro" id="IPR017871">
    <property type="entry name" value="ABC_transporter-like_CS"/>
</dbReference>
<dbReference type="GO" id="GO:0005524">
    <property type="term" value="F:ATP binding"/>
    <property type="evidence" value="ECO:0007669"/>
    <property type="project" value="UniProtKB-KW"/>
</dbReference>
<evidence type="ECO:0000256" key="5">
    <source>
        <dbReference type="ARBA" id="ARBA00022840"/>
    </source>
</evidence>
<sequence length="303" mass="32738">MSETAIEVHGLRKKYGDDEAVAGIDLSVPRGEVFSLLGPNGAGKSTTVEILEGFRRRDEGTVRVLGEDPGTAGRRWRSRIGVVWQGEAMIPQLSVREVVRHFAGYYPDPRDPDAVVDLVGLGEKSRARVTSLSGGQRRRLDVALGIVGRPELLFLDEPTTGFDPRARRDFWTLIGDLARGGTTIVLTTHYLEEAEALADRVCVIARGRIRAQGSPSTLGGRASAQATVGWTVDGQRRETLTDEPARVVGELSALFSGEVPGLSVHRPTLEDVYLGLISDGGEDGDGSDDRDGRDRPAERKVSA</sequence>
<accession>A0A7X6RQM9</accession>
<dbReference type="InterPro" id="IPR003439">
    <property type="entry name" value="ABC_transporter-like_ATP-bd"/>
</dbReference>
<dbReference type="RefSeq" id="WP_061078070.1">
    <property type="nucleotide sequence ID" value="NZ_JAAXPG010000010.1"/>
</dbReference>
<evidence type="ECO:0000259" key="10">
    <source>
        <dbReference type="PROSITE" id="PS50893"/>
    </source>
</evidence>
<evidence type="ECO:0000256" key="4">
    <source>
        <dbReference type="ARBA" id="ARBA00022741"/>
    </source>
</evidence>
<gene>
    <name evidence="11" type="ORF">HGB44_12185</name>
</gene>
<comment type="caution">
    <text evidence="11">The sequence shown here is derived from an EMBL/GenBank/DDBJ whole genome shotgun (WGS) entry which is preliminary data.</text>
</comment>
<dbReference type="Pfam" id="PF00005">
    <property type="entry name" value="ABC_tran"/>
    <property type="match status" value="1"/>
</dbReference>
<evidence type="ECO:0000256" key="7">
    <source>
        <dbReference type="ARBA" id="ARBA00023136"/>
    </source>
</evidence>
<proteinExistence type="predicted"/>
<dbReference type="FunFam" id="3.40.50.300:FF:000589">
    <property type="entry name" value="ABC transporter, ATP-binding subunit"/>
    <property type="match status" value="1"/>
</dbReference>
<dbReference type="Gene3D" id="3.40.50.300">
    <property type="entry name" value="P-loop containing nucleotide triphosphate hydrolases"/>
    <property type="match status" value="1"/>
</dbReference>
<dbReference type="SMART" id="SM00382">
    <property type="entry name" value="AAA"/>
    <property type="match status" value="1"/>
</dbReference>
<keyword evidence="5 11" id="KW-0067">ATP-binding</keyword>
<dbReference type="CDD" id="cd03230">
    <property type="entry name" value="ABC_DR_subfamily_A"/>
    <property type="match status" value="1"/>
</dbReference>
<keyword evidence="3" id="KW-1003">Cell membrane</keyword>
<dbReference type="GO" id="GO:0005886">
    <property type="term" value="C:plasma membrane"/>
    <property type="evidence" value="ECO:0007669"/>
    <property type="project" value="UniProtKB-SubCell"/>
</dbReference>
<evidence type="ECO:0000256" key="3">
    <source>
        <dbReference type="ARBA" id="ARBA00022475"/>
    </source>
</evidence>
<keyword evidence="7" id="KW-0472">Membrane</keyword>
<dbReference type="GO" id="GO:0046677">
    <property type="term" value="P:response to antibiotic"/>
    <property type="evidence" value="ECO:0007669"/>
    <property type="project" value="UniProtKB-KW"/>
</dbReference>
<dbReference type="InterPro" id="IPR050763">
    <property type="entry name" value="ABC_transporter_ATP-binding"/>
</dbReference>
<dbReference type="InterPro" id="IPR003593">
    <property type="entry name" value="AAA+_ATPase"/>
</dbReference>
<dbReference type="SUPFAM" id="SSF52540">
    <property type="entry name" value="P-loop containing nucleoside triphosphate hydrolases"/>
    <property type="match status" value="1"/>
</dbReference>
<keyword evidence="12" id="KW-1185">Reference proteome</keyword>
<evidence type="ECO:0000256" key="1">
    <source>
        <dbReference type="ARBA" id="ARBA00004202"/>
    </source>
</evidence>
<reference evidence="11 12" key="1">
    <citation type="submission" date="2020-04" db="EMBL/GenBank/DDBJ databases">
        <title>MicrobeNet Type strains.</title>
        <authorList>
            <person name="Nicholson A.C."/>
        </authorList>
    </citation>
    <scope>NUCLEOTIDE SEQUENCE [LARGE SCALE GENOMIC DNA]</scope>
    <source>
        <strain evidence="11 12">ATCC 23612</strain>
    </source>
</reference>
<evidence type="ECO:0000256" key="2">
    <source>
        <dbReference type="ARBA" id="ARBA00022448"/>
    </source>
</evidence>
<evidence type="ECO:0000256" key="9">
    <source>
        <dbReference type="SAM" id="MobiDB-lite"/>
    </source>
</evidence>
<keyword evidence="8" id="KW-0046">Antibiotic resistance</keyword>
<feature type="compositionally biased region" description="Basic and acidic residues" evidence="9">
    <location>
        <begin position="287"/>
        <end position="303"/>
    </location>
</feature>
<dbReference type="EMBL" id="JAAXPG010000010">
    <property type="protein sequence ID" value="NKY98407.1"/>
    <property type="molecule type" value="Genomic_DNA"/>
</dbReference>
<dbReference type="PANTHER" id="PTHR42711">
    <property type="entry name" value="ABC TRANSPORTER ATP-BINDING PROTEIN"/>
    <property type="match status" value="1"/>
</dbReference>
<dbReference type="PROSITE" id="PS50893">
    <property type="entry name" value="ABC_TRANSPORTER_2"/>
    <property type="match status" value="1"/>
</dbReference>
<evidence type="ECO:0000256" key="8">
    <source>
        <dbReference type="ARBA" id="ARBA00023251"/>
    </source>
</evidence>
<keyword evidence="4" id="KW-0547">Nucleotide-binding</keyword>
<comment type="subcellular location">
    <subcellularLocation>
        <location evidence="1">Cell membrane</location>
        <topology evidence="1">Peripheral membrane protein</topology>
    </subcellularLocation>
</comment>
<dbReference type="InterPro" id="IPR027417">
    <property type="entry name" value="P-loop_NTPase"/>
</dbReference>
<feature type="domain" description="ABC transporter" evidence="10">
    <location>
        <begin position="6"/>
        <end position="231"/>
    </location>
</feature>
<keyword evidence="6" id="KW-1278">Translocase</keyword>
<feature type="region of interest" description="Disordered" evidence="9">
    <location>
        <begin position="277"/>
        <end position="303"/>
    </location>
</feature>